<dbReference type="GeneID" id="76971346"/>
<name>A0A1B1IWN9_9CAUD</name>
<protein>
    <submittedName>
        <fullName evidence="2">Uncharacterized protein</fullName>
    </submittedName>
</protein>
<dbReference type="RefSeq" id="YP_009811038.1">
    <property type="nucleotide sequence ID" value="NC_048051.1"/>
</dbReference>
<dbReference type="EMBL" id="KT997876">
    <property type="protein sequence ID" value="ANS05741.1"/>
    <property type="molecule type" value="Genomic_DNA"/>
</dbReference>
<organism evidence="2 3">
    <name type="scientific">uncultured phage_Deep-GF0-KM16-C193</name>
    <dbReference type="NCBI Taxonomy" id="2740799"/>
    <lineage>
        <taxon>Viruses</taxon>
        <taxon>Duplodnaviria</taxon>
        <taxon>Heunggongvirae</taxon>
        <taxon>Uroviricota</taxon>
        <taxon>Caudoviricetes</taxon>
        <taxon>Autographivirales</taxon>
        <taxon>Stupnyavirus</taxon>
        <taxon>Stupnyavirus KM16C193</taxon>
    </lineage>
</organism>
<proteinExistence type="predicted"/>
<accession>A0A1B1IWN9</accession>
<feature type="region of interest" description="Disordered" evidence="1">
    <location>
        <begin position="19"/>
        <end position="51"/>
    </location>
</feature>
<sequence>MAKPKYGATVNYKKTYKGTSIGKKPITSTMNKNKRKGRSKKQIRRSRRRSR</sequence>
<dbReference type="KEGG" id="vg:76971346"/>
<reference evidence="2 3" key="1">
    <citation type="submission" date="2015-11" db="EMBL/GenBank/DDBJ databases">
        <title>Genomes of Abundant and Widespread Viruses from the Deep Ocean.</title>
        <authorList>
            <person name="Mizuno C.M."/>
            <person name="Ghai R."/>
            <person name="Saghai A."/>
            <person name="Lopez-Garcia P."/>
            <person name="Rodriguez-Valera F."/>
        </authorList>
    </citation>
    <scope>NUCLEOTIDE SEQUENCE [LARGE SCALE GENOMIC DNA]</scope>
</reference>
<evidence type="ECO:0000313" key="3">
    <source>
        <dbReference type="Proteomes" id="UP000504848"/>
    </source>
</evidence>
<dbReference type="Proteomes" id="UP000504848">
    <property type="component" value="Segment"/>
</dbReference>
<evidence type="ECO:0000256" key="1">
    <source>
        <dbReference type="SAM" id="MobiDB-lite"/>
    </source>
</evidence>
<feature type="compositionally biased region" description="Basic residues" evidence="1">
    <location>
        <begin position="32"/>
        <end position="51"/>
    </location>
</feature>
<evidence type="ECO:0000313" key="2">
    <source>
        <dbReference type="EMBL" id="ANS05741.1"/>
    </source>
</evidence>
<keyword evidence="3" id="KW-1185">Reference proteome</keyword>